<dbReference type="GO" id="GO:0005524">
    <property type="term" value="F:ATP binding"/>
    <property type="evidence" value="ECO:0007669"/>
    <property type="project" value="UniProtKB-UniRule"/>
</dbReference>
<dbReference type="OrthoDB" id="9801978at2"/>
<feature type="domain" description="Mur ligase central" evidence="14">
    <location>
        <begin position="98"/>
        <end position="282"/>
    </location>
</feature>
<dbReference type="InterPro" id="IPR035911">
    <property type="entry name" value="MurE/MurF_N"/>
</dbReference>
<dbReference type="Gene3D" id="3.40.1190.10">
    <property type="entry name" value="Mur-like, catalytic domain"/>
    <property type="match status" value="1"/>
</dbReference>
<protein>
    <recommendedName>
        <fullName evidence="10 11">UDP-N-acetylmuramoyl-tripeptide--D-alanyl-D-alanine ligase</fullName>
        <ecNumber evidence="10 11">6.3.2.10</ecNumber>
    </recommendedName>
    <alternativeName>
        <fullName evidence="10">D-alanyl-D-alanine-adding enzyme</fullName>
    </alternativeName>
</protein>
<dbReference type="InterPro" id="IPR013221">
    <property type="entry name" value="Mur_ligase_cen"/>
</dbReference>
<evidence type="ECO:0000256" key="4">
    <source>
        <dbReference type="ARBA" id="ARBA00022741"/>
    </source>
</evidence>
<proteinExistence type="inferred from homology"/>
<keyword evidence="5 10" id="KW-0067">ATP-binding</keyword>
<dbReference type="EMBL" id="QGDT01000002">
    <property type="protein sequence ID" value="PWJ59607.1"/>
    <property type="molecule type" value="Genomic_DNA"/>
</dbReference>
<evidence type="ECO:0000256" key="9">
    <source>
        <dbReference type="ARBA" id="ARBA00023316"/>
    </source>
</evidence>
<dbReference type="GO" id="GO:0071555">
    <property type="term" value="P:cell wall organization"/>
    <property type="evidence" value="ECO:0007669"/>
    <property type="project" value="UniProtKB-KW"/>
</dbReference>
<dbReference type="Pfam" id="PF08245">
    <property type="entry name" value="Mur_ligase_M"/>
    <property type="match status" value="1"/>
</dbReference>
<keyword evidence="3 10" id="KW-0132">Cell division</keyword>
<dbReference type="InterPro" id="IPR000713">
    <property type="entry name" value="Mur_ligase_N"/>
</dbReference>
<evidence type="ECO:0000256" key="1">
    <source>
        <dbReference type="ARBA" id="ARBA00022490"/>
    </source>
</evidence>
<dbReference type="PANTHER" id="PTHR43024">
    <property type="entry name" value="UDP-N-ACETYLMURAMOYL-TRIPEPTIDE--D-ALANYL-D-ALANINE LIGASE"/>
    <property type="match status" value="1"/>
</dbReference>
<keyword evidence="16" id="KW-1185">Reference proteome</keyword>
<dbReference type="UniPathway" id="UPA00219"/>
<dbReference type="GO" id="GO:0008766">
    <property type="term" value="F:UDP-N-acetylmuramoylalanyl-D-glutamyl-2,6-diaminopimelate-D-alanyl-D-alanine ligase activity"/>
    <property type="evidence" value="ECO:0007669"/>
    <property type="project" value="RHEA"/>
</dbReference>
<evidence type="ECO:0000259" key="14">
    <source>
        <dbReference type="Pfam" id="PF08245"/>
    </source>
</evidence>
<sequence>MYTTTEALYDTYIQHPQVFTDTRKIQVNGLFFALKGVSFDGNQYAHKALEDGAAYAIVDDPSIVQDERYLLVEDVLTALQDLARHHRKTFNFPVLALTGSNGKTTTKELLHKVLSMKYNTYATEGNLNNHIGVPLTLLAIQNKKHELAVIEMGANHQGEIAMLSNIAMPTHGLITNIGKAHLEGFGGIQGIKKGKGELLDYLSKKKGTIFVNSKHEDTMEMVSKRRAFGEIVFFGSETSPSHPELLRSSPVVAYKSNNGKMIETHLPGTYNFDNISAALAVAKYFEVTDEDANEAVGQYQPDNNRSQIVHKGSNTIIMDAYNANPSSMQAALQNFENLEAPRKIVILGDMYELGPDSDAEHRALGEALANFHFDTVILTGQHMQQALPALPKAYYFPDKFSLHNWVMDNPQNNTFFLIKGSRGMALESILALLPEGKTED</sequence>
<dbReference type="InterPro" id="IPR004101">
    <property type="entry name" value="Mur_ligase_C"/>
</dbReference>
<evidence type="ECO:0000259" key="13">
    <source>
        <dbReference type="Pfam" id="PF02875"/>
    </source>
</evidence>
<keyword evidence="4 10" id="KW-0547">Nucleotide-binding</keyword>
<dbReference type="Gene3D" id="3.90.190.20">
    <property type="entry name" value="Mur ligase, C-terminal domain"/>
    <property type="match status" value="1"/>
</dbReference>
<dbReference type="EC" id="6.3.2.10" evidence="10 11"/>
<keyword evidence="1 10" id="KW-0963">Cytoplasm</keyword>
<keyword evidence="7 10" id="KW-0573">Peptidoglycan synthesis</keyword>
<dbReference type="AlphaFoldDB" id="A0A316BAN9"/>
<dbReference type="GO" id="GO:0047480">
    <property type="term" value="F:UDP-N-acetylmuramoyl-tripeptide-D-alanyl-D-alanine ligase activity"/>
    <property type="evidence" value="ECO:0007669"/>
    <property type="project" value="UniProtKB-UniRule"/>
</dbReference>
<evidence type="ECO:0000313" key="16">
    <source>
        <dbReference type="Proteomes" id="UP000245880"/>
    </source>
</evidence>
<reference evidence="15 16" key="1">
    <citation type="submission" date="2018-03" db="EMBL/GenBank/DDBJ databases">
        <title>Genomic Encyclopedia of Archaeal and Bacterial Type Strains, Phase II (KMG-II): from individual species to whole genera.</title>
        <authorList>
            <person name="Goeker M."/>
        </authorList>
    </citation>
    <scope>NUCLEOTIDE SEQUENCE [LARGE SCALE GENOMIC DNA]</scope>
    <source>
        <strain evidence="15 16">DSM 100346</strain>
    </source>
</reference>
<dbReference type="GO" id="GO:0051301">
    <property type="term" value="P:cell division"/>
    <property type="evidence" value="ECO:0007669"/>
    <property type="project" value="UniProtKB-KW"/>
</dbReference>
<comment type="pathway">
    <text evidence="10 11">Cell wall biogenesis; peptidoglycan biosynthesis.</text>
</comment>
<evidence type="ECO:0000256" key="7">
    <source>
        <dbReference type="ARBA" id="ARBA00022984"/>
    </source>
</evidence>
<dbReference type="SUPFAM" id="SSF53623">
    <property type="entry name" value="MurD-like peptide ligases, catalytic domain"/>
    <property type="match status" value="1"/>
</dbReference>
<dbReference type="GO" id="GO:0008360">
    <property type="term" value="P:regulation of cell shape"/>
    <property type="evidence" value="ECO:0007669"/>
    <property type="project" value="UniProtKB-KW"/>
</dbReference>
<evidence type="ECO:0000256" key="6">
    <source>
        <dbReference type="ARBA" id="ARBA00022960"/>
    </source>
</evidence>
<comment type="catalytic activity">
    <reaction evidence="10 11">
        <text>D-alanyl-D-alanine + UDP-N-acetyl-alpha-D-muramoyl-L-alanyl-gamma-D-glutamyl-meso-2,6-diaminopimelate + ATP = UDP-N-acetyl-alpha-D-muramoyl-L-alanyl-gamma-D-glutamyl-meso-2,6-diaminopimeloyl-D-alanyl-D-alanine + ADP + phosphate + H(+)</text>
        <dbReference type="Rhea" id="RHEA:28374"/>
        <dbReference type="ChEBI" id="CHEBI:15378"/>
        <dbReference type="ChEBI" id="CHEBI:30616"/>
        <dbReference type="ChEBI" id="CHEBI:43474"/>
        <dbReference type="ChEBI" id="CHEBI:57822"/>
        <dbReference type="ChEBI" id="CHEBI:61386"/>
        <dbReference type="ChEBI" id="CHEBI:83905"/>
        <dbReference type="ChEBI" id="CHEBI:456216"/>
        <dbReference type="EC" id="6.3.2.10"/>
    </reaction>
</comment>
<keyword evidence="2 10" id="KW-0436">Ligase</keyword>
<dbReference type="Pfam" id="PF01225">
    <property type="entry name" value="Mur_ligase"/>
    <property type="match status" value="1"/>
</dbReference>
<dbReference type="InterPro" id="IPR036565">
    <property type="entry name" value="Mur-like_cat_sf"/>
</dbReference>
<evidence type="ECO:0000256" key="5">
    <source>
        <dbReference type="ARBA" id="ARBA00022840"/>
    </source>
</evidence>
<dbReference type="HAMAP" id="MF_02019">
    <property type="entry name" value="MurF"/>
    <property type="match status" value="1"/>
</dbReference>
<organism evidence="15 16">
    <name type="scientific">Dyadobacter jejuensis</name>
    <dbReference type="NCBI Taxonomy" id="1082580"/>
    <lineage>
        <taxon>Bacteria</taxon>
        <taxon>Pseudomonadati</taxon>
        <taxon>Bacteroidota</taxon>
        <taxon>Cytophagia</taxon>
        <taxon>Cytophagales</taxon>
        <taxon>Spirosomataceae</taxon>
        <taxon>Dyadobacter</taxon>
    </lineage>
</organism>
<evidence type="ECO:0000256" key="8">
    <source>
        <dbReference type="ARBA" id="ARBA00023306"/>
    </source>
</evidence>
<dbReference type="GO" id="GO:0009252">
    <property type="term" value="P:peptidoglycan biosynthetic process"/>
    <property type="evidence" value="ECO:0007669"/>
    <property type="project" value="UniProtKB-UniRule"/>
</dbReference>
<dbReference type="SUPFAM" id="SSF63418">
    <property type="entry name" value="MurE/MurF N-terminal domain"/>
    <property type="match status" value="1"/>
</dbReference>
<accession>A0A316BAN9</accession>
<name>A0A316BAN9_9BACT</name>
<evidence type="ECO:0000256" key="3">
    <source>
        <dbReference type="ARBA" id="ARBA00022618"/>
    </source>
</evidence>
<feature type="domain" description="Mur ligase N-terminal catalytic" evidence="12">
    <location>
        <begin position="19"/>
        <end position="86"/>
    </location>
</feature>
<comment type="subcellular location">
    <subcellularLocation>
        <location evidence="10 11">Cytoplasm</location>
    </subcellularLocation>
</comment>
<keyword evidence="8 10" id="KW-0131">Cell cycle</keyword>
<keyword evidence="9 10" id="KW-0961">Cell wall biogenesis/degradation</keyword>
<evidence type="ECO:0000256" key="2">
    <source>
        <dbReference type="ARBA" id="ARBA00022598"/>
    </source>
</evidence>
<dbReference type="Proteomes" id="UP000245880">
    <property type="component" value="Unassembled WGS sequence"/>
</dbReference>
<feature type="domain" description="Mur ligase C-terminal" evidence="13">
    <location>
        <begin position="305"/>
        <end position="422"/>
    </location>
</feature>
<dbReference type="PANTHER" id="PTHR43024:SF1">
    <property type="entry name" value="UDP-N-ACETYLMURAMOYL-TRIPEPTIDE--D-ALANYL-D-ALANINE LIGASE"/>
    <property type="match status" value="1"/>
</dbReference>
<comment type="similarity">
    <text evidence="10">Belongs to the MurCDEF family. MurF subfamily.</text>
</comment>
<evidence type="ECO:0000313" key="15">
    <source>
        <dbReference type="EMBL" id="PWJ59607.1"/>
    </source>
</evidence>
<dbReference type="NCBIfam" id="TIGR01143">
    <property type="entry name" value="murF"/>
    <property type="match status" value="1"/>
</dbReference>
<dbReference type="Gene3D" id="3.40.1390.10">
    <property type="entry name" value="MurE/MurF, N-terminal domain"/>
    <property type="match status" value="1"/>
</dbReference>
<dbReference type="GO" id="GO:0005737">
    <property type="term" value="C:cytoplasm"/>
    <property type="evidence" value="ECO:0007669"/>
    <property type="project" value="UniProtKB-SubCell"/>
</dbReference>
<evidence type="ECO:0000259" key="12">
    <source>
        <dbReference type="Pfam" id="PF01225"/>
    </source>
</evidence>
<dbReference type="Pfam" id="PF02875">
    <property type="entry name" value="Mur_ligase_C"/>
    <property type="match status" value="1"/>
</dbReference>
<dbReference type="InterPro" id="IPR051046">
    <property type="entry name" value="MurCDEF_CellWall_CoF430Synth"/>
</dbReference>
<gene>
    <name evidence="10" type="primary">murF</name>
    <name evidence="15" type="ORF">CLV98_102441</name>
</gene>
<dbReference type="InterPro" id="IPR036615">
    <property type="entry name" value="Mur_ligase_C_dom_sf"/>
</dbReference>
<comment type="caution">
    <text evidence="15">The sequence shown here is derived from an EMBL/GenBank/DDBJ whole genome shotgun (WGS) entry which is preliminary data.</text>
</comment>
<dbReference type="InterPro" id="IPR005863">
    <property type="entry name" value="UDP-N-AcMur_synth"/>
</dbReference>
<dbReference type="SUPFAM" id="SSF53244">
    <property type="entry name" value="MurD-like peptide ligases, peptide-binding domain"/>
    <property type="match status" value="1"/>
</dbReference>
<comment type="function">
    <text evidence="10 11">Involved in cell wall formation. Catalyzes the final step in the synthesis of UDP-N-acetylmuramoyl-pentapeptide, the precursor of murein.</text>
</comment>
<evidence type="ECO:0000256" key="11">
    <source>
        <dbReference type="RuleBase" id="RU004136"/>
    </source>
</evidence>
<feature type="binding site" evidence="10">
    <location>
        <begin position="99"/>
        <end position="105"/>
    </location>
    <ligand>
        <name>ATP</name>
        <dbReference type="ChEBI" id="CHEBI:30616"/>
    </ligand>
</feature>
<keyword evidence="6 10" id="KW-0133">Cell shape</keyword>
<evidence type="ECO:0000256" key="10">
    <source>
        <dbReference type="HAMAP-Rule" id="MF_02019"/>
    </source>
</evidence>
<dbReference type="RefSeq" id="WP_109673455.1">
    <property type="nucleotide sequence ID" value="NZ_QGDT01000002.1"/>
</dbReference>